<sequence length="104" mass="11358">MSSTSLQRRFGAECQVVPEHHILSAHQIYNLAFHTSVTRVNGTYYAAEKQRGGVQRINFANPPANKPACCRGGVRPSTCSPWVRIQQAPGLARAQQPAVIACQV</sequence>
<proteinExistence type="predicted"/>
<comment type="caution">
    <text evidence="1">The sequence shown here is derived from an EMBL/GenBank/DDBJ whole genome shotgun (WGS) entry which is preliminary data.</text>
</comment>
<name>A0AAV6V1G0_9ARAC</name>
<keyword evidence="2" id="KW-1185">Reference proteome</keyword>
<dbReference type="AlphaFoldDB" id="A0AAV6V1G0"/>
<protein>
    <submittedName>
        <fullName evidence="1">Uncharacterized protein</fullName>
    </submittedName>
</protein>
<accession>A0AAV6V1G0</accession>
<evidence type="ECO:0000313" key="1">
    <source>
        <dbReference type="EMBL" id="KAG8190324.1"/>
    </source>
</evidence>
<gene>
    <name evidence="1" type="ORF">JTE90_014430</name>
</gene>
<evidence type="ECO:0000313" key="2">
    <source>
        <dbReference type="Proteomes" id="UP000827092"/>
    </source>
</evidence>
<organism evidence="1 2">
    <name type="scientific">Oedothorax gibbosus</name>
    <dbReference type="NCBI Taxonomy" id="931172"/>
    <lineage>
        <taxon>Eukaryota</taxon>
        <taxon>Metazoa</taxon>
        <taxon>Ecdysozoa</taxon>
        <taxon>Arthropoda</taxon>
        <taxon>Chelicerata</taxon>
        <taxon>Arachnida</taxon>
        <taxon>Araneae</taxon>
        <taxon>Araneomorphae</taxon>
        <taxon>Entelegynae</taxon>
        <taxon>Araneoidea</taxon>
        <taxon>Linyphiidae</taxon>
        <taxon>Erigoninae</taxon>
        <taxon>Oedothorax</taxon>
    </lineage>
</organism>
<reference evidence="1 2" key="1">
    <citation type="journal article" date="2022" name="Nat. Ecol. Evol.">
        <title>A masculinizing supergene underlies an exaggerated male reproductive morph in a spider.</title>
        <authorList>
            <person name="Hendrickx F."/>
            <person name="De Corte Z."/>
            <person name="Sonet G."/>
            <person name="Van Belleghem S.M."/>
            <person name="Kostlbacher S."/>
            <person name="Vangestel C."/>
        </authorList>
    </citation>
    <scope>NUCLEOTIDE SEQUENCE [LARGE SCALE GENOMIC DNA]</scope>
    <source>
        <strain evidence="1">W744_W776</strain>
    </source>
</reference>
<dbReference type="EMBL" id="JAFNEN010000186">
    <property type="protein sequence ID" value="KAG8190324.1"/>
    <property type="molecule type" value="Genomic_DNA"/>
</dbReference>
<dbReference type="Proteomes" id="UP000827092">
    <property type="component" value="Unassembled WGS sequence"/>
</dbReference>